<feature type="domain" description="DUF8010" evidence="1">
    <location>
        <begin position="2"/>
        <end position="97"/>
    </location>
</feature>
<keyword evidence="4" id="KW-1185">Reference proteome</keyword>
<evidence type="ECO:0000259" key="1">
    <source>
        <dbReference type="Pfam" id="PF26035"/>
    </source>
</evidence>
<sequence length="218" mass="22890">MTNTFLLQDAHAAADLRTYLARVRVVDDTAVRLVAGGGVLAVYSAVLYPRGLLDSSPTILGLRTFAETSGAGFDRVVPPAAISDRLAALDASVDSPAVPLPDSDVRTSWSGIAPPRGGWERTGSVSSVALELTARDGAGEVARAVPENTGDLRVQRVRSEVWSRPLDGYPEVPSGIAFAAASLGFLVGEEEVPLYSSGQWLRASPVRGHVLVRTGRAA</sequence>
<accession>A0A1I4ZTU2</accession>
<dbReference type="InterPro" id="IPR058498">
    <property type="entry name" value="DUF8185"/>
</dbReference>
<organism evidence="3 4">
    <name type="scientific">Mycetocola miduiensis</name>
    <dbReference type="NCBI Taxonomy" id="995034"/>
    <lineage>
        <taxon>Bacteria</taxon>
        <taxon>Bacillati</taxon>
        <taxon>Actinomycetota</taxon>
        <taxon>Actinomycetes</taxon>
        <taxon>Micrococcales</taxon>
        <taxon>Microbacteriaceae</taxon>
        <taxon>Mycetocola</taxon>
    </lineage>
</organism>
<name>A0A1I4ZTU2_9MICO</name>
<dbReference type="RefSeq" id="WP_090709452.1">
    <property type="nucleotide sequence ID" value="NZ_FOVM01000002.1"/>
</dbReference>
<dbReference type="OrthoDB" id="4801220at2"/>
<dbReference type="EMBL" id="FOVM01000002">
    <property type="protein sequence ID" value="SFN53473.1"/>
    <property type="molecule type" value="Genomic_DNA"/>
</dbReference>
<dbReference type="Pfam" id="PF26035">
    <property type="entry name" value="DUF8010"/>
    <property type="match status" value="1"/>
</dbReference>
<reference evidence="4" key="1">
    <citation type="submission" date="2016-10" db="EMBL/GenBank/DDBJ databases">
        <authorList>
            <person name="Varghese N."/>
            <person name="Submissions S."/>
        </authorList>
    </citation>
    <scope>NUCLEOTIDE SEQUENCE [LARGE SCALE GENOMIC DNA]</scope>
    <source>
        <strain evidence="4">CGMCC 1.11101</strain>
    </source>
</reference>
<dbReference type="AlphaFoldDB" id="A0A1I4ZTU2"/>
<dbReference type="InterPro" id="IPR058323">
    <property type="entry name" value="DUF8010"/>
</dbReference>
<proteinExistence type="predicted"/>
<evidence type="ECO:0000259" key="2">
    <source>
        <dbReference type="Pfam" id="PF26572"/>
    </source>
</evidence>
<gene>
    <name evidence="3" type="ORF">SAMN05216219_1055</name>
</gene>
<dbReference type="Proteomes" id="UP000198867">
    <property type="component" value="Unassembled WGS sequence"/>
</dbReference>
<evidence type="ECO:0000313" key="4">
    <source>
        <dbReference type="Proteomes" id="UP000198867"/>
    </source>
</evidence>
<feature type="domain" description="DUF8185" evidence="2">
    <location>
        <begin position="114"/>
        <end position="215"/>
    </location>
</feature>
<protein>
    <submittedName>
        <fullName evidence="3">Uncharacterized protein</fullName>
    </submittedName>
</protein>
<dbReference type="Pfam" id="PF26572">
    <property type="entry name" value="DUF8185"/>
    <property type="match status" value="1"/>
</dbReference>
<evidence type="ECO:0000313" key="3">
    <source>
        <dbReference type="EMBL" id="SFN53473.1"/>
    </source>
</evidence>
<dbReference type="STRING" id="995034.SAMN05216219_1055"/>